<keyword evidence="2" id="KW-1185">Reference proteome</keyword>
<evidence type="ECO:0008006" key="3">
    <source>
        <dbReference type="Google" id="ProtNLM"/>
    </source>
</evidence>
<evidence type="ECO:0000313" key="2">
    <source>
        <dbReference type="Proteomes" id="UP000002791"/>
    </source>
</evidence>
<proteinExistence type="predicted"/>
<dbReference type="HOGENOM" id="CLU_787298_0_0_11"/>
<dbReference type="SUPFAM" id="SSF55729">
    <property type="entry name" value="Acyl-CoA N-acyltransferases (Nat)"/>
    <property type="match status" value="1"/>
</dbReference>
<dbReference type="InterPro" id="IPR016181">
    <property type="entry name" value="Acyl_CoA_acyltransferase"/>
</dbReference>
<dbReference type="RefSeq" id="WP_005460195.1">
    <property type="nucleotide sequence ID" value="NZ_CM001440.1"/>
</dbReference>
<dbReference type="STRING" id="882082.SaccyDRAFT_4920"/>
<dbReference type="OrthoDB" id="3511946at2"/>
<name>H5XN83_9PSEU</name>
<organism evidence="1 2">
    <name type="scientific">Saccharomonospora cyanea NA-134</name>
    <dbReference type="NCBI Taxonomy" id="882082"/>
    <lineage>
        <taxon>Bacteria</taxon>
        <taxon>Bacillati</taxon>
        <taxon>Actinomycetota</taxon>
        <taxon>Actinomycetes</taxon>
        <taxon>Pseudonocardiales</taxon>
        <taxon>Pseudonocardiaceae</taxon>
        <taxon>Saccharomonospora</taxon>
    </lineage>
</organism>
<accession>H5XN83</accession>
<reference evidence="1 2" key="1">
    <citation type="submission" date="2011-11" db="EMBL/GenBank/DDBJ databases">
        <title>The Noncontiguous Finished sequence of Saccharomonospora cyanea NA-134.</title>
        <authorList>
            <consortium name="US DOE Joint Genome Institute"/>
            <person name="Lucas S."/>
            <person name="Han J."/>
            <person name="Lapidus A."/>
            <person name="Cheng J.-F."/>
            <person name="Goodwin L."/>
            <person name="Pitluck S."/>
            <person name="Peters L."/>
            <person name="Ovchinnikova G."/>
            <person name="Lu M."/>
            <person name="Detter J.C."/>
            <person name="Han C."/>
            <person name="Tapia R."/>
            <person name="Land M."/>
            <person name="Hauser L."/>
            <person name="Kyrpides N."/>
            <person name="Ivanova N."/>
            <person name="Pagani I."/>
            <person name="Brambilla E.-M."/>
            <person name="Klenk H.-P."/>
            <person name="Woyke T."/>
        </authorList>
    </citation>
    <scope>NUCLEOTIDE SEQUENCE [LARGE SCALE GENOMIC DNA]</scope>
    <source>
        <strain evidence="1 2">NA-134</strain>
    </source>
</reference>
<dbReference type="eggNOG" id="COG3146">
    <property type="taxonomic scope" value="Bacteria"/>
</dbReference>
<dbReference type="EMBL" id="CM001440">
    <property type="protein sequence ID" value="EHR63716.1"/>
    <property type="molecule type" value="Genomic_DNA"/>
</dbReference>
<evidence type="ECO:0000313" key="1">
    <source>
        <dbReference type="EMBL" id="EHR63716.1"/>
    </source>
</evidence>
<protein>
    <recommendedName>
        <fullName evidence="3">BioF2-like acetyltransferase domain-containing protein</fullName>
    </recommendedName>
</protein>
<gene>
    <name evidence="1" type="ORF">SaccyDRAFT_4920</name>
</gene>
<sequence length="340" mass="38249">MSIEVLDPRFDAEPVYWRRLLADAGLRADWAWDVLCEQAWCARTPWYLTVSLDGSRPRGLVGAAWVGARTRRYRFTASPRGGGFGGLDIRAPGSNAFPAWWFADLGDDAGCQELLRAYLPTMRRLLGVGLKAALIRQVPEAALDVVRGRLRVVRETEPIARIVTERFDSRADWFAALPKQRRMNLRKMFDAVDEDPRVVVEILRGEAVDVVELARLLRVNEVKHRDVPIVPLPQFVGYLRRLLAQPDVFVLSYRDTGTGALLGAGMVFDHPEWPLGRSWSSLPVEDGGRRGLYFHFYGELVRWAIAEGRRGVVLGKKMSRLKASMGAELLPQYAVAMPVP</sequence>
<dbReference type="Proteomes" id="UP000002791">
    <property type="component" value="Chromosome"/>
</dbReference>
<dbReference type="AlphaFoldDB" id="H5XN83"/>